<feature type="domain" description="SRCR" evidence="15">
    <location>
        <begin position="744"/>
        <end position="847"/>
    </location>
</feature>
<keyword evidence="2 14" id="KW-0812">Transmembrane</keyword>
<comment type="subcellular location">
    <subcellularLocation>
        <location evidence="1">Membrane</location>
        <topology evidence="1">Single-pass membrane protein</topology>
    </subcellularLocation>
</comment>
<sequence>MVALWNNPVERAVLGYVCLSIMGFMLSDHFQLRLVDGPHPCAGRVEVFNENIWGTVCDDNWDLKDAMVVCKEMNCGPAHSAQLRAYFGKGNDKIWLDNVKCNGTEALLANCTHDPWGETDCNHEEDAGVLCSMLRLADGPHRCAGRVEVTHDNEWGTVCDEDWDMQSAAQLVCKQVDCGSALSAPTGAHFGQGSGRIWLSNVHCKGNEPLLTACSSKHWTEHSCNHDQDASVICSDVRLMGGTNHCNGKVEVLKDSRWSIVCSPTWSLREAQVICNTLGCGVALSVPQITWFTSNTFGLGLIDVSCNGTESQLTDCWSNITYGSYCLSYETAYVSCSGILPKPTLSLTQFYNALTGEDELELMCTVPTFDINTAVYFYKANASKPLMEKRLLNNESFALYRLASLNILDKISYTCQYELRSVGPAHKSPYSEAKQFVGLRLMDDFNKCIGRLEMYQNHQWGSVCDASWTLKDSQVVCRSLDCGAALIARDEAPFGLGTGPVWMTDITCNGTESLYTDCYTSSGNKETQTCKAVASVVCSGALEKPNISLSPAYMAFKKKDSLEVRCSLPNLHMNTTVYIKAKSYTIIERLPAGRTTSVYAIKDLELWHEGEYSCYYSVEHPEHSLKSPDSETVHIFVDQLKWMLVGSLSHCSGRLEVNHNDQWGTVCARGWDLRDAHVLCRELNCGYPIVMEWWGWNSQGSGPIWLHEVSCNGSESHLQDCKAKPFGSNDCNHGEDVNVVCSDVRLLDGPNYCAGRLEVLTENYTWAAVCNENWDLQDAHVVCRTLGCGPALAATGSSTFGSGTSPVLLTDMNCTGSESHLNQCQHVSLKYSTRNCSTSDSAGVVCSVVKLERSTSQCTGRVEMFHEGQWKPVSSRGWDLWDAQVVCKEIGCGFAISTKEGTVFGRRTSLVWLEDVDCNGTESHLSDCPGNWNEHMDGHGKTAGATCSGYLPKPILTHLPAFLTFERGTSVLLNCSFPRLYVNTSVYFYKVNNTTPVAVKTLSSSENSATYTMNYLDTSDEGKYTCTFELENLGHTFKSKESNPIYILIGKLQFRLVNGTNRCNGRVEVLQHGQWGTVCDDMWDIVDAKLLCKQLNCGLSVSAPGNAHFGEGSGPIWLDDIKCTGNESHLGQCETETWEKHNCFHSEDAGVICSDVALRDGPTLCAGRVEVVHEDQWTTVCGRGWDLQDAFVVCKQLGCGFAISASGGAQFEQGTVPMWLSDIDCIGTETNITSCLASTGNKQNCSHSEDASVVCSGNMPKPTISRLPANILFNRGDNVQLTCTIPKFNVKSVVYFLKENVSNPVATETLSSEEIAAVHNLNALETSDNGKYTCQYEMSVQGESFKSPESIPVKVMLGEMPIRLADGPHRCAGRLEVFYDNQWGTVCDDFWDIDDAAVACKQLDCGPAISAVHRAHFGKGADPIWLETILCKGNESLISECRSEEMKVNRCTHEEDSGAVCSDIRLLGDPGNCAGTMEVLHNDLWGRVCDNNWGLQDAEVVCGSLRCGYALSAVNIGHYGQGPGPYWLEDVNCDGTESSFSKCQATFSTGVGCTNGTEANVVCSAGILHPNISMEPASGEMTEGQTLVIRCSVIDVYETVTFILHQLSNGTSSSLHALGSNSSTAFTLAGGNSTGNYSCQYVAHVGGRSFHSPHSQTLKVTLVPSTTGYTTFLVILALIVLIAALVIFLNRKKLQRCIRKGSGPADYTNLQDMDNGDGNKRAAKAADVKGFPAEGEEEASSQDNAVAATYVVNEDSATIDHEKLLRD</sequence>
<feature type="disulfide bond" evidence="13">
    <location>
        <begin position="70"/>
        <end position="131"/>
    </location>
</feature>
<feature type="disulfide bond" evidence="13">
    <location>
        <begin position="275"/>
        <end position="336"/>
    </location>
</feature>
<feature type="disulfide bond" evidence="13">
    <location>
        <begin position="1092"/>
        <end position="1153"/>
    </location>
</feature>
<feature type="disulfide bond" evidence="13">
    <location>
        <begin position="1079"/>
        <end position="1143"/>
    </location>
</feature>
<feature type="disulfide bond" evidence="13">
    <location>
        <begin position="918"/>
        <end position="928"/>
    </location>
</feature>
<dbReference type="SUPFAM" id="SSF56487">
    <property type="entry name" value="SRCR-like"/>
    <property type="match status" value="11"/>
</dbReference>
<dbReference type="Pfam" id="PF13895">
    <property type="entry name" value="Ig_2"/>
    <property type="match status" value="1"/>
</dbReference>
<feature type="disulfide bond" evidence="13">
    <location>
        <begin position="262"/>
        <end position="326"/>
    </location>
</feature>
<feature type="domain" description="SRCR" evidence="15">
    <location>
        <begin position="439"/>
        <end position="539"/>
    </location>
</feature>
<feature type="disulfide bond" evidence="13">
    <location>
        <begin position="1431"/>
        <end position="1441"/>
    </location>
</feature>
<keyword evidence="3" id="KW-0732">Signal</keyword>
<evidence type="ECO:0000313" key="17">
    <source>
        <dbReference type="Proteomes" id="UP000515159"/>
    </source>
</evidence>
<dbReference type="PRINTS" id="PR00258">
    <property type="entry name" value="SPERACTRCPTR"/>
</dbReference>
<dbReference type="InParanoid" id="A0A6P8SF48"/>
<feature type="disulfide bond" evidence="13">
    <location>
        <begin position="814"/>
        <end position="824"/>
    </location>
</feature>
<dbReference type="InterPro" id="IPR003599">
    <property type="entry name" value="Ig_sub"/>
</dbReference>
<feature type="disulfide bond" evidence="13">
    <location>
        <begin position="680"/>
        <end position="741"/>
    </location>
</feature>
<evidence type="ECO:0000313" key="18">
    <source>
        <dbReference type="RefSeq" id="XP_033817435.1"/>
    </source>
</evidence>
<comment type="subunit">
    <text evidence="11">Interacts with LGALS1 and laminin.</text>
</comment>
<feature type="domain" description="SRCR" evidence="15">
    <location>
        <begin position="237"/>
        <end position="337"/>
    </location>
</feature>
<dbReference type="FunFam" id="3.10.250.10:FF:000009">
    <property type="entry name" value="WC1"/>
    <property type="match status" value="4"/>
</dbReference>
<dbReference type="InterPro" id="IPR013783">
    <property type="entry name" value="Ig-like_fold"/>
</dbReference>
<feature type="domain" description="SRCR" evidence="15">
    <location>
        <begin position="1054"/>
        <end position="1154"/>
    </location>
</feature>
<dbReference type="GO" id="GO:0005737">
    <property type="term" value="C:cytoplasm"/>
    <property type="evidence" value="ECO:0007669"/>
    <property type="project" value="UniProtKB-ARBA"/>
</dbReference>
<keyword evidence="5 14" id="KW-1133">Transmembrane helix</keyword>
<feature type="disulfide bond" evidence="13">
    <location>
        <begin position="57"/>
        <end position="121"/>
    </location>
</feature>
<dbReference type="SMART" id="SM00409">
    <property type="entry name" value="IG"/>
    <property type="match status" value="4"/>
</dbReference>
<dbReference type="FunFam" id="3.10.250.10:FF:000002">
    <property type="entry name" value="Scavenger receptor cysteine-rich type 1 protein M130"/>
    <property type="match status" value="2"/>
</dbReference>
<dbReference type="FunFam" id="3.10.250.10:FF:000007">
    <property type="entry name" value="Soluble scavenger receptor cysteine-rich domain-containing protein SSC5D"/>
    <property type="match status" value="3"/>
</dbReference>
<dbReference type="GO" id="GO:0016020">
    <property type="term" value="C:membrane"/>
    <property type="evidence" value="ECO:0007669"/>
    <property type="project" value="UniProtKB-SubCell"/>
</dbReference>
<feature type="disulfide bond" evidence="13">
    <location>
        <begin position="1181"/>
        <end position="1245"/>
    </location>
</feature>
<dbReference type="GeneID" id="117368167"/>
<proteinExistence type="predicted"/>
<feature type="disulfide bond" evidence="13">
    <location>
        <begin position="1194"/>
        <end position="1255"/>
    </location>
</feature>
<evidence type="ECO:0000256" key="4">
    <source>
        <dbReference type="ARBA" id="ARBA00022737"/>
    </source>
</evidence>
<feature type="disulfide bond" evidence="13">
    <location>
        <begin position="1123"/>
        <end position="1133"/>
    </location>
</feature>
<evidence type="ECO:0000256" key="7">
    <source>
        <dbReference type="ARBA" id="ARBA00023157"/>
    </source>
</evidence>
<evidence type="ECO:0000256" key="1">
    <source>
        <dbReference type="ARBA" id="ARBA00004167"/>
    </source>
</evidence>
<dbReference type="RefSeq" id="XP_033817435.1">
    <property type="nucleotide sequence ID" value="XM_033961544.1"/>
</dbReference>
<feature type="disulfide bond" evidence="13">
    <location>
        <begin position="477"/>
        <end position="538"/>
    </location>
</feature>
<feature type="disulfide bond" evidence="13">
    <location>
        <begin position="1387"/>
        <end position="1451"/>
    </location>
</feature>
<dbReference type="PROSITE" id="PS50287">
    <property type="entry name" value="SRCR_2"/>
    <property type="match status" value="11"/>
</dbReference>
<comment type="caution">
    <text evidence="13">Lacks conserved residue(s) required for the propagation of feature annotation.</text>
</comment>
<dbReference type="SUPFAM" id="SSF48726">
    <property type="entry name" value="Immunoglobulin"/>
    <property type="match status" value="4"/>
</dbReference>
<evidence type="ECO:0000256" key="3">
    <source>
        <dbReference type="ARBA" id="ARBA00022729"/>
    </source>
</evidence>
<feature type="transmembrane region" description="Helical" evidence="14">
    <location>
        <begin position="1669"/>
        <end position="1690"/>
    </location>
</feature>
<comment type="function">
    <text evidence="10">Binds to extracellular matrix proteins. Binds to pathogen-associated molecular patterns (PAMPs) present on the cell walls of Gram-positive and Gram-negative bacteria and fungi, behaving as a pattern recognition receptor (PRR). Induces bacterial and fungal aggregation and subsequent inhibition of PAMP-induced cytokine release. Does not possess intrinsic bactericidal activity. May play a role in the innate defense and homeostasis of certain epithelial surfaces.</text>
</comment>
<feature type="disulfide bond" evidence="13">
    <location>
        <begin position="101"/>
        <end position="111"/>
    </location>
</feature>
<dbReference type="InterPro" id="IPR007110">
    <property type="entry name" value="Ig-like_dom"/>
</dbReference>
<keyword evidence="6 14" id="KW-0472">Membrane</keyword>
<accession>A0A6P8SF48</accession>
<dbReference type="KEGG" id="gsh:117368167"/>
<dbReference type="PANTHER" id="PTHR19331:SF487">
    <property type="entry name" value="SOLUBLE SCAVENGER RECEPTOR CYSTEINE-RICH DOMAIN-CONTAINING PROTEIN SSC5D"/>
    <property type="match status" value="1"/>
</dbReference>
<feature type="domain" description="SRCR" evidence="15">
    <location>
        <begin position="849"/>
        <end position="948"/>
    </location>
</feature>
<evidence type="ECO:0000256" key="14">
    <source>
        <dbReference type="SAM" id="Phobius"/>
    </source>
</evidence>
<evidence type="ECO:0000256" key="2">
    <source>
        <dbReference type="ARBA" id="ARBA00022692"/>
    </source>
</evidence>
<dbReference type="Gene3D" id="3.10.250.10">
    <property type="entry name" value="SRCR-like domain"/>
    <property type="match status" value="11"/>
</dbReference>
<evidence type="ECO:0000256" key="12">
    <source>
        <dbReference type="ARBA" id="ARBA00069168"/>
    </source>
</evidence>
<dbReference type="FunFam" id="3.10.250.10:FF:000003">
    <property type="entry name" value="Deleted in malignant brain tumors 1"/>
    <property type="match status" value="1"/>
</dbReference>
<gene>
    <name evidence="18" type="primary">LOC117368167</name>
</gene>
<evidence type="ECO:0000256" key="5">
    <source>
        <dbReference type="ARBA" id="ARBA00022989"/>
    </source>
</evidence>
<keyword evidence="9" id="KW-0325">Glycoprotein</keyword>
<evidence type="ECO:0000256" key="6">
    <source>
        <dbReference type="ARBA" id="ARBA00023136"/>
    </source>
</evidence>
<feature type="disulfide bond" evidence="13">
    <location>
        <begin position="1489"/>
        <end position="1553"/>
    </location>
</feature>
<dbReference type="FunFam" id="3.10.250.10:FF:000004">
    <property type="entry name" value="Scavenger receptor cysteine-rich type 1 protein M130"/>
    <property type="match status" value="1"/>
</dbReference>
<keyword evidence="4" id="KW-0677">Repeat</keyword>
<feature type="disulfide bond" evidence="13">
    <location>
        <begin position="204"/>
        <end position="214"/>
    </location>
</feature>
<evidence type="ECO:0000256" key="9">
    <source>
        <dbReference type="ARBA" id="ARBA00023180"/>
    </source>
</evidence>
<evidence type="ECO:0000256" key="13">
    <source>
        <dbReference type="PROSITE-ProRule" id="PRU00196"/>
    </source>
</evidence>
<dbReference type="PANTHER" id="PTHR19331">
    <property type="entry name" value="SCAVENGER RECEPTOR DOMAIN-CONTAINING"/>
    <property type="match status" value="1"/>
</dbReference>
<feature type="domain" description="SRCR" evidence="15">
    <location>
        <begin position="1156"/>
        <end position="1256"/>
    </location>
</feature>
<feature type="disulfide bond" evidence="13">
    <location>
        <begin position="173"/>
        <end position="234"/>
    </location>
</feature>
<feature type="disulfide bond" evidence="13">
    <location>
        <begin position="1400"/>
        <end position="1461"/>
    </location>
</feature>
<reference evidence="18" key="1">
    <citation type="submission" date="2025-08" db="UniProtKB">
        <authorList>
            <consortium name="RefSeq"/>
        </authorList>
    </citation>
    <scope>IDENTIFICATION</scope>
</reference>
<dbReference type="PROSITE" id="PS50835">
    <property type="entry name" value="IG_LIKE"/>
    <property type="match status" value="3"/>
</dbReference>
<feature type="domain" description="Ig-like" evidence="16">
    <location>
        <begin position="1262"/>
        <end position="1352"/>
    </location>
</feature>
<dbReference type="OrthoDB" id="536948at2759"/>
<keyword evidence="7 13" id="KW-1015">Disulfide bond</keyword>
<dbReference type="InterPro" id="IPR036179">
    <property type="entry name" value="Ig-like_dom_sf"/>
</dbReference>
<feature type="disulfide bond" evidence="13">
    <location>
        <begin position="508"/>
        <end position="518"/>
    </location>
</feature>
<evidence type="ECO:0000256" key="11">
    <source>
        <dbReference type="ARBA" id="ARBA00064153"/>
    </source>
</evidence>
<feature type="disulfide bond" evidence="13">
    <location>
        <begin position="1533"/>
        <end position="1543"/>
    </location>
</feature>
<dbReference type="InterPro" id="IPR001190">
    <property type="entry name" value="SRCR"/>
</dbReference>
<feature type="disulfide bond" evidence="13">
    <location>
        <begin position="306"/>
        <end position="316"/>
    </location>
</feature>
<protein>
    <recommendedName>
        <fullName evidence="12">Soluble scavenger receptor cysteine-rich domain-containing protein SSC5D</fullName>
    </recommendedName>
</protein>
<name>A0A6P8SF48_GEOSA</name>
<dbReference type="Gene3D" id="2.60.40.10">
    <property type="entry name" value="Immunoglobulins"/>
    <property type="match status" value="4"/>
</dbReference>
<dbReference type="SMART" id="SM00202">
    <property type="entry name" value="SR"/>
    <property type="match status" value="11"/>
</dbReference>
<feature type="domain" description="SRCR" evidence="15">
    <location>
        <begin position="134"/>
        <end position="235"/>
    </location>
</feature>
<dbReference type="Pfam" id="PF00530">
    <property type="entry name" value="SRCR"/>
    <property type="match status" value="11"/>
</dbReference>
<evidence type="ECO:0000259" key="16">
    <source>
        <dbReference type="PROSITE" id="PS50835"/>
    </source>
</evidence>
<evidence type="ECO:0000256" key="8">
    <source>
        <dbReference type="ARBA" id="ARBA00023170"/>
    </source>
</evidence>
<feature type="disulfide bond" evidence="13">
    <location>
        <begin position="667"/>
        <end position="731"/>
    </location>
</feature>
<feature type="domain" description="SRCR" evidence="15">
    <location>
        <begin position="32"/>
        <end position="132"/>
    </location>
</feature>
<feature type="disulfide bond" evidence="13">
    <location>
        <begin position="1502"/>
        <end position="1563"/>
    </location>
</feature>
<keyword evidence="8" id="KW-0675">Receptor</keyword>
<feature type="domain" description="Ig-like" evidence="16">
    <location>
        <begin position="1570"/>
        <end position="1640"/>
    </location>
</feature>
<dbReference type="InterPro" id="IPR036772">
    <property type="entry name" value="SRCR-like_dom_sf"/>
</dbReference>
<feature type="domain" description="SRCR" evidence="15">
    <location>
        <begin position="1362"/>
        <end position="1462"/>
    </location>
</feature>
<feature type="domain" description="SRCR" evidence="15">
    <location>
        <begin position="642"/>
        <end position="742"/>
    </location>
</feature>
<feature type="domain" description="SRCR" evidence="15">
    <location>
        <begin position="1464"/>
        <end position="1564"/>
    </location>
</feature>
<feature type="disulfide bond" evidence="13">
    <location>
        <begin position="1225"/>
        <end position="1235"/>
    </location>
</feature>
<evidence type="ECO:0000256" key="10">
    <source>
        <dbReference type="ARBA" id="ARBA00058074"/>
    </source>
</evidence>
<feature type="disulfide bond" evidence="13">
    <location>
        <begin position="711"/>
        <end position="721"/>
    </location>
</feature>
<feature type="domain" description="Ig-like" evidence="16">
    <location>
        <begin position="954"/>
        <end position="1027"/>
    </location>
</feature>
<dbReference type="Proteomes" id="UP000515159">
    <property type="component" value="Chromosome 10"/>
</dbReference>
<keyword evidence="17" id="KW-1185">Reference proteome</keyword>
<organism evidence="17 18">
    <name type="scientific">Geotrypetes seraphini</name>
    <name type="common">Gaboon caecilian</name>
    <name type="synonym">Caecilia seraphini</name>
    <dbReference type="NCBI Taxonomy" id="260995"/>
    <lineage>
        <taxon>Eukaryota</taxon>
        <taxon>Metazoa</taxon>
        <taxon>Chordata</taxon>
        <taxon>Craniata</taxon>
        <taxon>Vertebrata</taxon>
        <taxon>Euteleostomi</taxon>
        <taxon>Amphibia</taxon>
        <taxon>Gymnophiona</taxon>
        <taxon>Geotrypetes</taxon>
    </lineage>
</organism>
<evidence type="ECO:0000259" key="15">
    <source>
        <dbReference type="PROSITE" id="PS50287"/>
    </source>
</evidence>